<dbReference type="EMBL" id="CP047121">
    <property type="protein sequence ID" value="QHB52301.1"/>
    <property type="molecule type" value="Genomic_DNA"/>
</dbReference>
<feature type="transmembrane region" description="Helical" evidence="1">
    <location>
        <begin position="7"/>
        <end position="30"/>
    </location>
</feature>
<sequence length="187" mass="20777">MRHFSKFAILILSVIGLVQSLWFVGLVVPIDYLSKVVIGTTQTSDIWVELAAFGFSILIGLTCIIGILFSLLAPTKVKSLEFHSPNGKLSISQRAVEKVLQEAILSQGSVTDVKANIRITGRKRKTRVRISSVGRDNEGLVKIGEEIQMIVVKEIGRIMDIPVKKVSVKVKPRDSMKNKRTRQPRVV</sequence>
<organism evidence="2 3">
    <name type="scientific">Lentilactobacillus hilgardii</name>
    <name type="common">Lactobacillus hilgardii</name>
    <dbReference type="NCBI Taxonomy" id="1588"/>
    <lineage>
        <taxon>Bacteria</taxon>
        <taxon>Bacillati</taxon>
        <taxon>Bacillota</taxon>
        <taxon>Bacilli</taxon>
        <taxon>Lactobacillales</taxon>
        <taxon>Lactobacillaceae</taxon>
        <taxon>Lentilactobacillus</taxon>
    </lineage>
</organism>
<proteinExistence type="predicted"/>
<keyword evidence="1" id="KW-0472">Membrane</keyword>
<evidence type="ECO:0000256" key="1">
    <source>
        <dbReference type="SAM" id="Phobius"/>
    </source>
</evidence>
<gene>
    <name evidence="2" type="primary">amaP</name>
    <name evidence="2" type="ORF">GQR93_08910</name>
</gene>
<keyword evidence="1" id="KW-1133">Transmembrane helix</keyword>
<dbReference type="AlphaFoldDB" id="A0A6P1EAP4"/>
<accession>A0A6P1EAP4</accession>
<feature type="transmembrane region" description="Helical" evidence="1">
    <location>
        <begin position="50"/>
        <end position="73"/>
    </location>
</feature>
<protein>
    <submittedName>
        <fullName evidence="2">Alkaline shock response membrane anchor protein AmaP</fullName>
    </submittedName>
</protein>
<dbReference type="NCBIfam" id="NF033218">
    <property type="entry name" value="anchor_AmaP"/>
    <property type="match status" value="1"/>
</dbReference>
<dbReference type="Proteomes" id="UP000465035">
    <property type="component" value="Chromosome"/>
</dbReference>
<evidence type="ECO:0000313" key="3">
    <source>
        <dbReference type="Proteomes" id="UP000465035"/>
    </source>
</evidence>
<name>A0A6P1EAP4_LENHI</name>
<reference evidence="2 3" key="1">
    <citation type="submission" date="2019-12" db="EMBL/GenBank/DDBJ databases">
        <title>Lactobacillus hilgardii FLUB.</title>
        <authorList>
            <person name="Gustaw K."/>
        </authorList>
    </citation>
    <scope>NUCLEOTIDE SEQUENCE [LARGE SCALE GENOMIC DNA]</scope>
    <source>
        <strain evidence="2 3">FLUB</strain>
    </source>
</reference>
<dbReference type="RefSeq" id="WP_003554481.1">
    <property type="nucleotide sequence ID" value="NZ_CABKOL010000102.1"/>
</dbReference>
<evidence type="ECO:0000313" key="2">
    <source>
        <dbReference type="EMBL" id="QHB52301.1"/>
    </source>
</evidence>
<dbReference type="GeneID" id="69058484"/>
<keyword evidence="1" id="KW-0812">Transmembrane</keyword>